<sequence>MNGTVERCKELVASSHIANFLPEKAENLCQCFSSNPISDDKCKCDEFKNNKNFMDAIANFQKCYGTNENVSNTDISSAEASRPDLSSLKVPSLNVPNLNVPNLNLSSLNLSSLNFSSLISSKLELFTKECFTKSLREILDSVDNKIICEVDISDLKQKGEKVLSIVETVGGTVTGALQLFEKVKKVFYDGQSFFTKLIQNFPGYNILYPIVKLSRFIFCRSGKGDKENYNVEQMKQLQEQYNRTLQTNAQLNNFLLGYQNV</sequence>
<dbReference type="Proteomes" id="UP000243200">
    <property type="component" value="Unassembled WGS sequence"/>
</dbReference>
<protein>
    <recommendedName>
        <fullName evidence="3">PIR protein</fullName>
    </recommendedName>
</protein>
<evidence type="ECO:0008006" key="3">
    <source>
        <dbReference type="Google" id="ProtNLM"/>
    </source>
</evidence>
<evidence type="ECO:0000313" key="2">
    <source>
        <dbReference type="Proteomes" id="UP000243200"/>
    </source>
</evidence>
<dbReference type="VEuPathDB" id="PlasmoDB:POWCR01_000100000"/>
<dbReference type="VEuPathDB" id="PlasmoDB:PocGH01_00078800"/>
<proteinExistence type="predicted"/>
<name>A0A1C3KHL6_PLAOA</name>
<gene>
    <name evidence="1" type="primary">PowCR01_000100000</name>
    <name evidence="1" type="ORF">POWCR01_000100000</name>
</gene>
<dbReference type="AlphaFoldDB" id="A0A1C3KHL6"/>
<accession>A0A1C3KHL6</accession>
<organism evidence="1 2">
    <name type="scientific">Plasmodium ovale</name>
    <name type="common">malaria parasite P. ovale</name>
    <dbReference type="NCBI Taxonomy" id="36330"/>
    <lineage>
        <taxon>Eukaryota</taxon>
        <taxon>Sar</taxon>
        <taxon>Alveolata</taxon>
        <taxon>Apicomplexa</taxon>
        <taxon>Aconoidasida</taxon>
        <taxon>Haemosporida</taxon>
        <taxon>Plasmodiidae</taxon>
        <taxon>Plasmodium</taxon>
        <taxon>Plasmodium (Plasmodium)</taxon>
    </lineage>
</organism>
<evidence type="ECO:0000313" key="1">
    <source>
        <dbReference type="EMBL" id="SBT73288.1"/>
    </source>
</evidence>
<dbReference type="EMBL" id="FLRJ01000306">
    <property type="protein sequence ID" value="SBT73288.1"/>
    <property type="molecule type" value="Genomic_DNA"/>
</dbReference>
<reference evidence="1 2" key="1">
    <citation type="submission" date="2016-06" db="EMBL/GenBank/DDBJ databases">
        <authorList>
            <consortium name="Pathogen Informatics"/>
        </authorList>
    </citation>
    <scope>NUCLEOTIDE SEQUENCE [LARGE SCALE GENOMIC DNA]</scope>
</reference>